<feature type="signal peptide" evidence="1">
    <location>
        <begin position="1"/>
        <end position="27"/>
    </location>
</feature>
<dbReference type="VEuPathDB" id="FungiDB:SPRG_11293"/>
<dbReference type="RefSeq" id="XP_012205494.1">
    <property type="nucleotide sequence ID" value="XM_012350104.1"/>
</dbReference>
<feature type="chain" id="PRO_5001634316" evidence="1">
    <location>
        <begin position="28"/>
        <end position="266"/>
    </location>
</feature>
<evidence type="ECO:0000313" key="2">
    <source>
        <dbReference type="EMBL" id="KDO23862.1"/>
    </source>
</evidence>
<organism evidence="2 3">
    <name type="scientific">Saprolegnia parasitica (strain CBS 223.65)</name>
    <dbReference type="NCBI Taxonomy" id="695850"/>
    <lineage>
        <taxon>Eukaryota</taxon>
        <taxon>Sar</taxon>
        <taxon>Stramenopiles</taxon>
        <taxon>Oomycota</taxon>
        <taxon>Saprolegniomycetes</taxon>
        <taxon>Saprolegniales</taxon>
        <taxon>Saprolegniaceae</taxon>
        <taxon>Saprolegnia</taxon>
    </lineage>
</organism>
<dbReference type="GeneID" id="24133341"/>
<accession>A0A067CAL4</accession>
<dbReference type="Proteomes" id="UP000030745">
    <property type="component" value="Unassembled WGS sequence"/>
</dbReference>
<dbReference type="OrthoDB" id="79563at2759"/>
<sequence length="266" mass="28818">MMQCKSTAVGGLRALVLALALVLSTNALPSVAYVGDELVQRVEASVACLSSVHANLPDAMIAFETDRSRPLSLLLLSQNAHNELLLSRDIVARTYFSDPSPSAPMATVDLAHLSHHSTSEIQREIHSTLVHIVRASPMRSMLVIENLQTLPSTKLTALDIFLDTLQGKRAPFQAASGDTIDTTGTVFLFLFTTPTPIGDAPWREYMETAWAFEGVEFTTSALIGRISEGLEVTSALHAAFEESCATLWHTSTGSPQYTPPRIAPRT</sequence>
<evidence type="ECO:0000256" key="1">
    <source>
        <dbReference type="SAM" id="SignalP"/>
    </source>
</evidence>
<evidence type="ECO:0000313" key="3">
    <source>
        <dbReference type="Proteomes" id="UP000030745"/>
    </source>
</evidence>
<name>A0A067CAL4_SAPPC</name>
<proteinExistence type="predicted"/>
<keyword evidence="3" id="KW-1185">Reference proteome</keyword>
<reference evidence="2 3" key="1">
    <citation type="journal article" date="2013" name="PLoS Genet.">
        <title>Distinctive expansion of potential virulence genes in the genome of the oomycete fish pathogen Saprolegnia parasitica.</title>
        <authorList>
            <person name="Jiang R.H."/>
            <person name="de Bruijn I."/>
            <person name="Haas B.J."/>
            <person name="Belmonte R."/>
            <person name="Lobach L."/>
            <person name="Christie J."/>
            <person name="van den Ackerveken G."/>
            <person name="Bottin A."/>
            <person name="Bulone V."/>
            <person name="Diaz-Moreno S.M."/>
            <person name="Dumas B."/>
            <person name="Fan L."/>
            <person name="Gaulin E."/>
            <person name="Govers F."/>
            <person name="Grenville-Briggs L.J."/>
            <person name="Horner N.R."/>
            <person name="Levin J.Z."/>
            <person name="Mammella M."/>
            <person name="Meijer H.J."/>
            <person name="Morris P."/>
            <person name="Nusbaum C."/>
            <person name="Oome S."/>
            <person name="Phillips A.J."/>
            <person name="van Rooyen D."/>
            <person name="Rzeszutek E."/>
            <person name="Saraiva M."/>
            <person name="Secombes C.J."/>
            <person name="Seidl M.F."/>
            <person name="Snel B."/>
            <person name="Stassen J.H."/>
            <person name="Sykes S."/>
            <person name="Tripathy S."/>
            <person name="van den Berg H."/>
            <person name="Vega-Arreguin J.C."/>
            <person name="Wawra S."/>
            <person name="Young S.K."/>
            <person name="Zeng Q."/>
            <person name="Dieguez-Uribeondo J."/>
            <person name="Russ C."/>
            <person name="Tyler B.M."/>
            <person name="van West P."/>
        </authorList>
    </citation>
    <scope>NUCLEOTIDE SEQUENCE [LARGE SCALE GENOMIC DNA]</scope>
    <source>
        <strain evidence="2 3">CBS 223.65</strain>
    </source>
</reference>
<dbReference type="EMBL" id="KK583249">
    <property type="protein sequence ID" value="KDO23862.1"/>
    <property type="molecule type" value="Genomic_DNA"/>
</dbReference>
<protein>
    <submittedName>
        <fullName evidence="2">Uncharacterized protein</fullName>
    </submittedName>
</protein>
<keyword evidence="1" id="KW-0732">Signal</keyword>
<dbReference type="KEGG" id="spar:SPRG_11293"/>
<dbReference type="AlphaFoldDB" id="A0A067CAL4"/>
<gene>
    <name evidence="2" type="ORF">SPRG_11293</name>
</gene>
<dbReference type="OMA" id="FEESCAT"/>